<dbReference type="InterPro" id="IPR033121">
    <property type="entry name" value="PEPTIDASE_A1"/>
</dbReference>
<accession>A0A915EI79</accession>
<feature type="domain" description="Peptidase A1" evidence="2">
    <location>
        <begin position="1"/>
        <end position="102"/>
    </location>
</feature>
<dbReference type="PROSITE" id="PS51767">
    <property type="entry name" value="PEPTIDASE_A1"/>
    <property type="match status" value="1"/>
</dbReference>
<dbReference type="Pfam" id="PF00026">
    <property type="entry name" value="Asp"/>
    <property type="match status" value="1"/>
</dbReference>
<name>A0A915EI79_9BILA</name>
<sequence length="108" mass="11971">MREASWIASEVGATIKEESEEQVTYNIACNATYAPLVFEANGKKYEISSKFLNVQDGNNETCTFGVAGLFGVPFVRTMVLGGPFMRAYCVSHDIQKMKIGFSKPKVIY</sequence>
<evidence type="ECO:0000259" key="2">
    <source>
        <dbReference type="PROSITE" id="PS51767"/>
    </source>
</evidence>
<evidence type="ECO:0000313" key="4">
    <source>
        <dbReference type="WBParaSite" id="jg6606"/>
    </source>
</evidence>
<dbReference type="GO" id="GO:0006508">
    <property type="term" value="P:proteolysis"/>
    <property type="evidence" value="ECO:0007669"/>
    <property type="project" value="InterPro"/>
</dbReference>
<dbReference type="Gene3D" id="2.40.70.10">
    <property type="entry name" value="Acid Proteases"/>
    <property type="match status" value="1"/>
</dbReference>
<evidence type="ECO:0000256" key="1">
    <source>
        <dbReference type="ARBA" id="ARBA00007447"/>
    </source>
</evidence>
<dbReference type="AlphaFoldDB" id="A0A915EI79"/>
<dbReference type="InterPro" id="IPR021109">
    <property type="entry name" value="Peptidase_aspartic_dom_sf"/>
</dbReference>
<dbReference type="Proteomes" id="UP000887574">
    <property type="component" value="Unplaced"/>
</dbReference>
<dbReference type="GO" id="GO:0004190">
    <property type="term" value="F:aspartic-type endopeptidase activity"/>
    <property type="evidence" value="ECO:0007669"/>
    <property type="project" value="InterPro"/>
</dbReference>
<dbReference type="PANTHER" id="PTHR47966">
    <property type="entry name" value="BETA-SITE APP-CLEAVING ENZYME, ISOFORM A-RELATED"/>
    <property type="match status" value="1"/>
</dbReference>
<dbReference type="GO" id="GO:0005764">
    <property type="term" value="C:lysosome"/>
    <property type="evidence" value="ECO:0007669"/>
    <property type="project" value="TreeGrafter"/>
</dbReference>
<evidence type="ECO:0000313" key="3">
    <source>
        <dbReference type="Proteomes" id="UP000887574"/>
    </source>
</evidence>
<dbReference type="SUPFAM" id="SSF50630">
    <property type="entry name" value="Acid proteases"/>
    <property type="match status" value="1"/>
</dbReference>
<comment type="similarity">
    <text evidence="1">Belongs to the peptidase A1 family.</text>
</comment>
<dbReference type="PANTHER" id="PTHR47966:SF51">
    <property type="entry name" value="BETA-SITE APP-CLEAVING ENZYME, ISOFORM A-RELATED"/>
    <property type="match status" value="1"/>
</dbReference>
<keyword evidence="3" id="KW-1185">Reference proteome</keyword>
<proteinExistence type="inferred from homology"/>
<protein>
    <submittedName>
        <fullName evidence="4">Peptidase A1 domain-containing protein</fullName>
    </submittedName>
</protein>
<organism evidence="3 4">
    <name type="scientific">Ditylenchus dipsaci</name>
    <dbReference type="NCBI Taxonomy" id="166011"/>
    <lineage>
        <taxon>Eukaryota</taxon>
        <taxon>Metazoa</taxon>
        <taxon>Ecdysozoa</taxon>
        <taxon>Nematoda</taxon>
        <taxon>Chromadorea</taxon>
        <taxon>Rhabditida</taxon>
        <taxon>Tylenchina</taxon>
        <taxon>Tylenchomorpha</taxon>
        <taxon>Sphaerularioidea</taxon>
        <taxon>Anguinidae</taxon>
        <taxon>Anguininae</taxon>
        <taxon>Ditylenchus</taxon>
    </lineage>
</organism>
<dbReference type="InterPro" id="IPR001461">
    <property type="entry name" value="Aspartic_peptidase_A1"/>
</dbReference>
<reference evidence="4" key="1">
    <citation type="submission" date="2022-11" db="UniProtKB">
        <authorList>
            <consortium name="WormBaseParasite"/>
        </authorList>
    </citation>
    <scope>IDENTIFICATION</scope>
</reference>
<dbReference type="WBParaSite" id="jg6606">
    <property type="protein sequence ID" value="jg6606"/>
    <property type="gene ID" value="jg6606"/>
</dbReference>